<keyword evidence="2" id="KW-1185">Reference proteome</keyword>
<dbReference type="Pfam" id="PF24681">
    <property type="entry name" value="Kelch_KLHDC2_KLHL20_DRC7"/>
    <property type="match status" value="1"/>
</dbReference>
<dbReference type="Proteomes" id="UP000789405">
    <property type="component" value="Unassembled WGS sequence"/>
</dbReference>
<feature type="non-terminal residue" evidence="1">
    <location>
        <position position="352"/>
    </location>
</feature>
<dbReference type="EMBL" id="CAJVPY010001249">
    <property type="protein sequence ID" value="CAG8513704.1"/>
    <property type="molecule type" value="Genomic_DNA"/>
</dbReference>
<protein>
    <submittedName>
        <fullName evidence="1">6209_t:CDS:1</fullName>
    </submittedName>
</protein>
<evidence type="ECO:0000313" key="1">
    <source>
        <dbReference type="EMBL" id="CAG8513704.1"/>
    </source>
</evidence>
<dbReference type="Gene3D" id="2.120.10.80">
    <property type="entry name" value="Kelch-type beta propeller"/>
    <property type="match status" value="1"/>
</dbReference>
<organism evidence="1 2">
    <name type="scientific">Dentiscutata erythropus</name>
    <dbReference type="NCBI Taxonomy" id="1348616"/>
    <lineage>
        <taxon>Eukaryota</taxon>
        <taxon>Fungi</taxon>
        <taxon>Fungi incertae sedis</taxon>
        <taxon>Mucoromycota</taxon>
        <taxon>Glomeromycotina</taxon>
        <taxon>Glomeromycetes</taxon>
        <taxon>Diversisporales</taxon>
        <taxon>Gigasporaceae</taxon>
        <taxon>Dentiscutata</taxon>
    </lineage>
</organism>
<dbReference type="InterPro" id="IPR011043">
    <property type="entry name" value="Gal_Oxase/kelch_b-propeller"/>
</dbReference>
<name>A0A9N9A0T3_9GLOM</name>
<comment type="caution">
    <text evidence="1">The sequence shown here is derived from an EMBL/GenBank/DDBJ whole genome shotgun (WGS) entry which is preliminary data.</text>
</comment>
<proteinExistence type="predicted"/>
<dbReference type="PANTHER" id="PTHR23244">
    <property type="entry name" value="KELCH REPEAT DOMAIN"/>
    <property type="match status" value="1"/>
</dbReference>
<evidence type="ECO:0000313" key="2">
    <source>
        <dbReference type="Proteomes" id="UP000789405"/>
    </source>
</evidence>
<dbReference type="AlphaFoldDB" id="A0A9N9A0T3"/>
<dbReference type="SUPFAM" id="SSF50965">
    <property type="entry name" value="Galactose oxidase, central domain"/>
    <property type="match status" value="1"/>
</dbReference>
<dbReference type="OrthoDB" id="432528at2759"/>
<sequence>AIFQTSCFPDGRPEGRGGHESVQVEDKLYFMGGSRLIPSSNPKQYNLSDEMFYLDLSTQFDTENPPFTDLTDVTSRMLYGNEKGAAVLGGLNKSNIYLIGGTQVNLSTINWNVTNQIINWNVTDQFIYIYKTKTVSLGWGNLEQGVKGTQPSRRRSTSTVINSNGTIYIFGGRVELDMGSSTLILYNDLYQFDTILLSWNQIIAPNAPSPRSHSTATLLPGGKIIYIGGVSQDTPGSQTNLLNMLETASSSFLIQPRVGHSSVLTPDNNSIIIMGGTSSYQLNQTTVFPRNITNNVTDSNETSSKIYLLYIPCFTWESTFTPGRSDCKDTHPEDKKNNYGLYAVKEGGKIRL</sequence>
<reference evidence="1" key="1">
    <citation type="submission" date="2021-06" db="EMBL/GenBank/DDBJ databases">
        <authorList>
            <person name="Kallberg Y."/>
            <person name="Tangrot J."/>
            <person name="Rosling A."/>
        </authorList>
    </citation>
    <scope>NUCLEOTIDE SEQUENCE</scope>
    <source>
        <strain evidence="1">MA453B</strain>
    </source>
</reference>
<dbReference type="InterPro" id="IPR015915">
    <property type="entry name" value="Kelch-typ_b-propeller"/>
</dbReference>
<dbReference type="SUPFAM" id="SSF117281">
    <property type="entry name" value="Kelch motif"/>
    <property type="match status" value="1"/>
</dbReference>
<gene>
    <name evidence="1" type="ORF">DERYTH_LOCUS3515</name>
</gene>
<accession>A0A9N9A0T3</accession>